<reference evidence="1" key="1">
    <citation type="journal article" date="2015" name="Nature">
        <title>Complex archaea that bridge the gap between prokaryotes and eukaryotes.</title>
        <authorList>
            <person name="Spang A."/>
            <person name="Saw J.H."/>
            <person name="Jorgensen S.L."/>
            <person name="Zaremba-Niedzwiedzka K."/>
            <person name="Martijn J."/>
            <person name="Lind A.E."/>
            <person name="van Eijk R."/>
            <person name="Schleper C."/>
            <person name="Guy L."/>
            <person name="Ettema T.J."/>
        </authorList>
    </citation>
    <scope>NUCLEOTIDE SEQUENCE</scope>
</reference>
<sequence length="144" mass="16701">MKKLTRKQCSQRLYSACFKWLKLLWVGDFDLLVRIDDLKDEEKESSGFKIDAKSSINTPYKLITIVGDEESIRTMNDRALDETACHEILHIILDPLHSLLDEVITKLPKSKHEPYTNWTTRELESTTTHLTNVVRALYRAPKGK</sequence>
<evidence type="ECO:0000313" key="1">
    <source>
        <dbReference type="EMBL" id="KKL60346.1"/>
    </source>
</evidence>
<dbReference type="AlphaFoldDB" id="A0A0F9E2K5"/>
<organism evidence="1">
    <name type="scientific">marine sediment metagenome</name>
    <dbReference type="NCBI Taxonomy" id="412755"/>
    <lineage>
        <taxon>unclassified sequences</taxon>
        <taxon>metagenomes</taxon>
        <taxon>ecological metagenomes</taxon>
    </lineage>
</organism>
<dbReference type="EMBL" id="LAZR01029178">
    <property type="protein sequence ID" value="KKL60346.1"/>
    <property type="molecule type" value="Genomic_DNA"/>
</dbReference>
<gene>
    <name evidence="1" type="ORF">LCGC14_2206200</name>
</gene>
<protein>
    <recommendedName>
        <fullName evidence="2">IrrE N-terminal-like domain-containing protein</fullName>
    </recommendedName>
</protein>
<proteinExistence type="predicted"/>
<name>A0A0F9E2K5_9ZZZZ</name>
<accession>A0A0F9E2K5</accession>
<comment type="caution">
    <text evidence="1">The sequence shown here is derived from an EMBL/GenBank/DDBJ whole genome shotgun (WGS) entry which is preliminary data.</text>
</comment>
<evidence type="ECO:0008006" key="2">
    <source>
        <dbReference type="Google" id="ProtNLM"/>
    </source>
</evidence>